<dbReference type="PANTHER" id="PTHR30244:SF34">
    <property type="entry name" value="DTDP-4-AMINO-4,6-DIDEOXYGALACTOSE TRANSAMINASE"/>
    <property type="match status" value="1"/>
</dbReference>
<dbReference type="SUPFAM" id="SSF53383">
    <property type="entry name" value="PLP-dependent transferases"/>
    <property type="match status" value="1"/>
</dbReference>
<evidence type="ECO:0000313" key="3">
    <source>
        <dbReference type="EMBL" id="BBO79773.1"/>
    </source>
</evidence>
<dbReference type="PANTHER" id="PTHR30244">
    <property type="entry name" value="TRANSAMINASE"/>
    <property type="match status" value="1"/>
</dbReference>
<keyword evidence="2" id="KW-0663">Pyridoxal phosphate</keyword>
<evidence type="ECO:0000256" key="1">
    <source>
        <dbReference type="ARBA" id="ARBA00037999"/>
    </source>
</evidence>
<gene>
    <name evidence="3" type="ORF">DSCO28_03390</name>
</gene>
<dbReference type="GO" id="GO:0030170">
    <property type="term" value="F:pyridoxal phosphate binding"/>
    <property type="evidence" value="ECO:0007669"/>
    <property type="project" value="TreeGrafter"/>
</dbReference>
<evidence type="ECO:0000313" key="4">
    <source>
        <dbReference type="Proteomes" id="UP000425960"/>
    </source>
</evidence>
<organism evidence="3 4">
    <name type="scientific">Desulfosarcina ovata subsp. sediminis</name>
    <dbReference type="NCBI Taxonomy" id="885957"/>
    <lineage>
        <taxon>Bacteria</taxon>
        <taxon>Pseudomonadati</taxon>
        <taxon>Thermodesulfobacteriota</taxon>
        <taxon>Desulfobacteria</taxon>
        <taxon>Desulfobacterales</taxon>
        <taxon>Desulfosarcinaceae</taxon>
        <taxon>Desulfosarcina</taxon>
    </lineage>
</organism>
<dbReference type="AlphaFoldDB" id="A0A5K7ZQN9"/>
<sequence length="425" mass="47058">MPQMRIPFGTVAITDESKRLINDCLENGRISSGRLVARFEERFAELIGAGEAVAVGSGTDADALSLAVLHDLGASSGDEVIVPALTFVATANAVLQAGFKPIFVDVHPETFNIDPARIENAVTDRTRAILPVHLMGKPADMTAINTIARRNNLLVIEDAAEAHGARYKNKNIGCWGDMAAYSLYVAHIITTGEGGIVVTDNAEYASILRSLRSHGRACKCKKCISNTTSGYCAKRFADAELGDIRFRFERIGFSSKMNELEAAIGLGALTLYDEILTKRRENLYQLIKGFQNFSDYFYTFSESDAEKIGPHAFPFVLRENTPFTRFELMHFLEQNGVDARTLFASIPTQCGGYKHFGYHQGDFPVAEMLGRQGVHIGVHQDIGRSDIKWFLELTEMFLNRFNGSKNWLLQRPGNMVNNKPTVAIF</sequence>
<dbReference type="CDD" id="cd00616">
    <property type="entry name" value="AHBA_syn"/>
    <property type="match status" value="1"/>
</dbReference>
<dbReference type="InterPro" id="IPR015422">
    <property type="entry name" value="PyrdxlP-dep_Trfase_small"/>
</dbReference>
<dbReference type="KEGG" id="dov:DSCO28_03390"/>
<dbReference type="InterPro" id="IPR000653">
    <property type="entry name" value="DegT/StrS_aminotransferase"/>
</dbReference>
<dbReference type="RefSeq" id="WP_155320883.1">
    <property type="nucleotide sequence ID" value="NZ_AP021876.1"/>
</dbReference>
<proteinExistence type="inferred from homology"/>
<dbReference type="Proteomes" id="UP000425960">
    <property type="component" value="Chromosome"/>
</dbReference>
<name>A0A5K7ZQN9_9BACT</name>
<dbReference type="Gene3D" id="3.90.1150.10">
    <property type="entry name" value="Aspartate Aminotransferase, domain 1"/>
    <property type="match status" value="1"/>
</dbReference>
<dbReference type="Gene3D" id="3.40.640.10">
    <property type="entry name" value="Type I PLP-dependent aspartate aminotransferase-like (Major domain)"/>
    <property type="match status" value="1"/>
</dbReference>
<dbReference type="InterPro" id="IPR015421">
    <property type="entry name" value="PyrdxlP-dep_Trfase_major"/>
</dbReference>
<dbReference type="PIRSF" id="PIRSF000390">
    <property type="entry name" value="PLP_StrS"/>
    <property type="match status" value="1"/>
</dbReference>
<keyword evidence="3" id="KW-0808">Transferase</keyword>
<dbReference type="EMBL" id="AP021876">
    <property type="protein sequence ID" value="BBO79773.1"/>
    <property type="molecule type" value="Genomic_DNA"/>
</dbReference>
<evidence type="ECO:0000256" key="2">
    <source>
        <dbReference type="RuleBase" id="RU004508"/>
    </source>
</evidence>
<accession>A0A5K7ZQN9</accession>
<keyword evidence="3" id="KW-0032">Aminotransferase</keyword>
<protein>
    <submittedName>
        <fullName evidence="3">Aminotransferase DegT</fullName>
    </submittedName>
</protein>
<comment type="similarity">
    <text evidence="1 2">Belongs to the DegT/DnrJ/EryC1 family.</text>
</comment>
<dbReference type="Pfam" id="PF01041">
    <property type="entry name" value="DegT_DnrJ_EryC1"/>
    <property type="match status" value="1"/>
</dbReference>
<reference evidence="3 4" key="1">
    <citation type="submission" date="2019-11" db="EMBL/GenBank/DDBJ databases">
        <title>Comparative genomics of hydrocarbon-degrading Desulfosarcina strains.</title>
        <authorList>
            <person name="Watanabe M."/>
            <person name="Kojima H."/>
            <person name="Fukui M."/>
        </authorList>
    </citation>
    <scope>NUCLEOTIDE SEQUENCE [LARGE SCALE GENOMIC DNA]</scope>
    <source>
        <strain evidence="3 4">28bB2T</strain>
    </source>
</reference>
<dbReference type="GO" id="GO:0008483">
    <property type="term" value="F:transaminase activity"/>
    <property type="evidence" value="ECO:0007669"/>
    <property type="project" value="UniProtKB-KW"/>
</dbReference>
<dbReference type="GO" id="GO:0000271">
    <property type="term" value="P:polysaccharide biosynthetic process"/>
    <property type="evidence" value="ECO:0007669"/>
    <property type="project" value="TreeGrafter"/>
</dbReference>
<dbReference type="InterPro" id="IPR015424">
    <property type="entry name" value="PyrdxlP-dep_Trfase"/>
</dbReference>